<protein>
    <recommendedName>
        <fullName evidence="3">FH2 domain-containing protein</fullName>
    </recommendedName>
</protein>
<dbReference type="Gene3D" id="1.20.58.2220">
    <property type="entry name" value="Formin, FH2 domain"/>
    <property type="match status" value="1"/>
</dbReference>
<dbReference type="PANTHER" id="PTHR45691">
    <property type="entry name" value="PROTEIN DIAPHANOUS"/>
    <property type="match status" value="1"/>
</dbReference>
<feature type="region of interest" description="Disordered" evidence="2">
    <location>
        <begin position="78"/>
        <end position="120"/>
    </location>
</feature>
<dbReference type="SMART" id="SM00498">
    <property type="entry name" value="FH2"/>
    <property type="match status" value="1"/>
</dbReference>
<accession>A0AAD2D218</accession>
<sequence>MNYQKVEVEKLKAQNDLLYQRLAELQNENRLMKFKADKIYSNKAKSEDLDIEGNIGYVQVGPKADKIERPKKLKDLFGAKRNRRGTNVEKELNNEIEEQKDQSESNKELENNPSGTKDQGIMCNLIEKMYIKIDKSKQNIMKEETCSKDENIINRNENGEKENFKNLAPVSQQNSQNIPSTPANSLPPPPAPTSSSSPPSQPPPPPPSLSSPSGATKLPAPPGLSQLPGAAPPQTGSTIPPAPPGKEVATSSNAVTPPPPPGTGIPSSELGIPKPPPSIGAPPPPGVGGLPQPPVVDGPPPTPGVGGPPLPPGVGGPPLPPGVGVPPPPGVGGPPPPGTSIPPPPGSGPPPPPGSGPPPPPGSGPPPPPGAGIPPPPGRGVPLPPGGIPLPPGMGGTPGIMKKVGPDLTPIKPNEGLVPKRLNWNGLKKMQIRNTYWEDLSKNKNEIEINYRRLNKYFCNKESEIKKNKISIKKANNEEKKKIEVLQAQTSQNVSIILSTYQLSTEETVQALKDTNEDILDFELVQKLRNVFYSISDSIEAVNSFEGSIEDLNKTEQFIVSIMRVPFFEIRINAINFKYNFDADIAIMSDNISLLKQSYEAISTNDKFKKLIRMILEIGNFLNFKTPKGNCLGFKLQSLTNLVNMKSKKVDGKTFSLLEFLIINLKEKSPEMLEFTKMFVPFTEAVKIDFEVLESRLGEMGKSIDNLEEDLNKTKDHIQTLTDIEDDKADGDERLQVIGSLAKFYNSFSQFHVNSKEIFDELDQDFKTCKECLIKESKKYGEADDAPPIDIIKHLYQFGKDFNDTIKHMVAKDRMRKKKLKKNKKVKKIDIDLAKTKKSKNFKTPQESPTKVQENEFKDKTNWRNVVNRQFVTKNKNIFA</sequence>
<keyword evidence="5" id="KW-1185">Reference proteome</keyword>
<keyword evidence="1" id="KW-0175">Coiled coil</keyword>
<feature type="compositionally biased region" description="Pro residues" evidence="2">
    <location>
        <begin position="199"/>
        <end position="209"/>
    </location>
</feature>
<feature type="compositionally biased region" description="Basic and acidic residues" evidence="2">
    <location>
        <begin position="86"/>
        <end position="110"/>
    </location>
</feature>
<dbReference type="InterPro" id="IPR015425">
    <property type="entry name" value="FH2_Formin"/>
</dbReference>
<proteinExistence type="predicted"/>
<evidence type="ECO:0000259" key="3">
    <source>
        <dbReference type="PROSITE" id="PS51444"/>
    </source>
</evidence>
<feature type="domain" description="FH2" evidence="3">
    <location>
        <begin position="409"/>
        <end position="828"/>
    </location>
</feature>
<feature type="coiled-coil region" evidence="1">
    <location>
        <begin position="690"/>
        <end position="724"/>
    </location>
</feature>
<dbReference type="AlphaFoldDB" id="A0AAD2D218"/>
<evidence type="ECO:0000313" key="5">
    <source>
        <dbReference type="Proteomes" id="UP001295684"/>
    </source>
</evidence>
<evidence type="ECO:0000256" key="2">
    <source>
        <dbReference type="SAM" id="MobiDB-lite"/>
    </source>
</evidence>
<feature type="compositionally biased region" description="Pro residues" evidence="2">
    <location>
        <begin position="273"/>
        <end position="392"/>
    </location>
</feature>
<dbReference type="InterPro" id="IPR051412">
    <property type="entry name" value="Formin_Homology_Diaphanous_sf"/>
</dbReference>
<feature type="compositionally biased region" description="Polar residues" evidence="2">
    <location>
        <begin position="169"/>
        <end position="178"/>
    </location>
</feature>
<name>A0AAD2D218_EUPCR</name>
<dbReference type="EMBL" id="CAMPGE010018832">
    <property type="protein sequence ID" value="CAI2377211.1"/>
    <property type="molecule type" value="Genomic_DNA"/>
</dbReference>
<dbReference type="GO" id="GO:0030041">
    <property type="term" value="P:actin filament polymerization"/>
    <property type="evidence" value="ECO:0007669"/>
    <property type="project" value="TreeGrafter"/>
</dbReference>
<evidence type="ECO:0000256" key="1">
    <source>
        <dbReference type="SAM" id="Coils"/>
    </source>
</evidence>
<dbReference type="InterPro" id="IPR042201">
    <property type="entry name" value="FH2_Formin_sf"/>
</dbReference>
<feature type="region of interest" description="Disordered" evidence="2">
    <location>
        <begin position="169"/>
        <end position="398"/>
    </location>
</feature>
<reference evidence="4" key="1">
    <citation type="submission" date="2023-07" db="EMBL/GenBank/DDBJ databases">
        <authorList>
            <consortium name="AG Swart"/>
            <person name="Singh M."/>
            <person name="Singh A."/>
            <person name="Seah K."/>
            <person name="Emmerich C."/>
        </authorList>
    </citation>
    <scope>NUCLEOTIDE SEQUENCE</scope>
    <source>
        <strain evidence="4">DP1</strain>
    </source>
</reference>
<dbReference type="Pfam" id="PF02181">
    <property type="entry name" value="FH2"/>
    <property type="match status" value="1"/>
</dbReference>
<comment type="caution">
    <text evidence="4">The sequence shown here is derived from an EMBL/GenBank/DDBJ whole genome shotgun (WGS) entry which is preliminary data.</text>
</comment>
<dbReference type="SUPFAM" id="SSF101447">
    <property type="entry name" value="Formin homology 2 domain (FH2 domain)"/>
    <property type="match status" value="1"/>
</dbReference>
<gene>
    <name evidence="4" type="ORF">ECRASSUSDP1_LOCUS18594</name>
</gene>
<organism evidence="4 5">
    <name type="scientific">Euplotes crassus</name>
    <dbReference type="NCBI Taxonomy" id="5936"/>
    <lineage>
        <taxon>Eukaryota</taxon>
        <taxon>Sar</taxon>
        <taxon>Alveolata</taxon>
        <taxon>Ciliophora</taxon>
        <taxon>Intramacronucleata</taxon>
        <taxon>Spirotrichea</taxon>
        <taxon>Hypotrichia</taxon>
        <taxon>Euplotida</taxon>
        <taxon>Euplotidae</taxon>
        <taxon>Moneuplotes</taxon>
    </lineage>
</organism>
<dbReference type="Proteomes" id="UP001295684">
    <property type="component" value="Unassembled WGS sequence"/>
</dbReference>
<dbReference type="GO" id="GO:0005884">
    <property type="term" value="C:actin filament"/>
    <property type="evidence" value="ECO:0007669"/>
    <property type="project" value="TreeGrafter"/>
</dbReference>
<dbReference type="PROSITE" id="PS51444">
    <property type="entry name" value="FH2"/>
    <property type="match status" value="1"/>
</dbReference>
<evidence type="ECO:0000313" key="4">
    <source>
        <dbReference type="EMBL" id="CAI2377211.1"/>
    </source>
</evidence>
<dbReference type="PANTHER" id="PTHR45691:SF1">
    <property type="entry name" value="FH2 DOMAIN-CONTAINING PROTEIN 1-RELATED"/>
    <property type="match status" value="1"/>
</dbReference>